<dbReference type="AlphaFoldDB" id="A0A7T8GTK1"/>
<accession>A0A7T8GTK1</accession>
<keyword evidence="1" id="KW-0808">Transferase</keyword>
<keyword evidence="2" id="KW-1185">Reference proteome</keyword>
<reference evidence="2" key="1">
    <citation type="submission" date="2021-01" db="EMBL/GenBank/DDBJ databases">
        <title>Caligus Genome Assembly.</title>
        <authorList>
            <person name="Gallardo-Escarate C."/>
        </authorList>
    </citation>
    <scope>NUCLEOTIDE SEQUENCE [LARGE SCALE GENOMIC DNA]</scope>
</reference>
<keyword evidence="1" id="KW-0695">RNA-directed DNA polymerase</keyword>
<proteinExistence type="predicted"/>
<protein>
    <submittedName>
        <fullName evidence="1">Group ii intron reverse transcriptase maturase</fullName>
    </submittedName>
</protein>
<evidence type="ECO:0000313" key="2">
    <source>
        <dbReference type="Proteomes" id="UP000595437"/>
    </source>
</evidence>
<name>A0A7T8GTK1_CALRO</name>
<dbReference type="Proteomes" id="UP000595437">
    <property type="component" value="Chromosome 12"/>
</dbReference>
<dbReference type="EMBL" id="CP045901">
    <property type="protein sequence ID" value="QQP37291.1"/>
    <property type="molecule type" value="Genomic_DNA"/>
</dbReference>
<sequence>MVHMAGHWLSTIATLKRLGFQNLRGHRSLVRDARKLQLLEDFDLRLAGPPAGTAKLALPVAVFESMALSPIMATCPNLSEVVAAIKIWRGTSADDYSSMHVGAHYLTGSERVSAYKRAPEILGRAGCLVRQLMKNSTMAASPLFATGVPTPQLRISPQTLKVRAESSGWRYYPTDCAMWGYPME</sequence>
<dbReference type="GO" id="GO:0003964">
    <property type="term" value="F:RNA-directed DNA polymerase activity"/>
    <property type="evidence" value="ECO:0007669"/>
    <property type="project" value="UniProtKB-KW"/>
</dbReference>
<gene>
    <name evidence="1" type="ORF">FKW44_017509</name>
</gene>
<organism evidence="1 2">
    <name type="scientific">Caligus rogercresseyi</name>
    <name type="common">Sea louse</name>
    <dbReference type="NCBI Taxonomy" id="217165"/>
    <lineage>
        <taxon>Eukaryota</taxon>
        <taxon>Metazoa</taxon>
        <taxon>Ecdysozoa</taxon>
        <taxon>Arthropoda</taxon>
        <taxon>Crustacea</taxon>
        <taxon>Multicrustacea</taxon>
        <taxon>Hexanauplia</taxon>
        <taxon>Copepoda</taxon>
        <taxon>Siphonostomatoida</taxon>
        <taxon>Caligidae</taxon>
        <taxon>Caligus</taxon>
    </lineage>
</organism>
<evidence type="ECO:0000313" key="1">
    <source>
        <dbReference type="EMBL" id="QQP37291.1"/>
    </source>
</evidence>
<keyword evidence="1" id="KW-0548">Nucleotidyltransferase</keyword>